<protein>
    <submittedName>
        <fullName evidence="2">Uncharacterized protein</fullName>
    </submittedName>
</protein>
<keyword evidence="3" id="KW-1185">Reference proteome</keyword>
<feature type="region of interest" description="Disordered" evidence="1">
    <location>
        <begin position="1"/>
        <end position="41"/>
    </location>
</feature>
<organism evidence="2 3">
    <name type="scientific">Pycnococcus provasolii</name>
    <dbReference type="NCBI Taxonomy" id="41880"/>
    <lineage>
        <taxon>Eukaryota</taxon>
        <taxon>Viridiplantae</taxon>
        <taxon>Chlorophyta</taxon>
        <taxon>Pseudoscourfieldiophyceae</taxon>
        <taxon>Pseudoscourfieldiales</taxon>
        <taxon>Pycnococcaceae</taxon>
        <taxon>Pycnococcus</taxon>
    </lineage>
</organism>
<dbReference type="AlphaFoldDB" id="A0A830HDT9"/>
<dbReference type="Proteomes" id="UP000660262">
    <property type="component" value="Unassembled WGS sequence"/>
</dbReference>
<feature type="region of interest" description="Disordered" evidence="1">
    <location>
        <begin position="665"/>
        <end position="687"/>
    </location>
</feature>
<feature type="compositionally biased region" description="Acidic residues" evidence="1">
    <location>
        <begin position="148"/>
        <end position="158"/>
    </location>
</feature>
<accession>A0A830HDT9</accession>
<proteinExistence type="predicted"/>
<gene>
    <name evidence="2" type="ORF">PPROV_000394700</name>
</gene>
<feature type="region of interest" description="Disordered" evidence="1">
    <location>
        <begin position="777"/>
        <end position="807"/>
    </location>
</feature>
<feature type="compositionally biased region" description="Basic and acidic residues" evidence="1">
    <location>
        <begin position="174"/>
        <end position="183"/>
    </location>
</feature>
<feature type="compositionally biased region" description="Basic and acidic residues" evidence="1">
    <location>
        <begin position="490"/>
        <end position="502"/>
    </location>
</feature>
<sequence length="871" mass="91814">MDAPSRPRYTPAGVTGGSGSGGAGVWINPDTNNNSLKGLPAEGEVHGHAEARQAVSSQAQGGSGFKLGGNVATSLVSAQDASASDDLASDMHRTTFRADDSDNLMLHTDFRSTATYTYIAMMNKKDNLAAAQKMNNNSMVSKRKQSSDDDDDDDDDNINEPPATRRRRRRRRRSQGEHYERVDPLGVPAALANSHKTLATYAATAARDPALWANEQIQQQSRMQCPPRREDGESRRRRHEARTALSSQSRQKKADATTIVATIPPTFRTPQKDEQRVDARCGCASTFASPVAPAVAPLIAETCAEYAVQSYGRMSYARELNAAPVLSSPASASSESRRALAAGRLRSLADEVRGALGRADAMLREAQRESAAAMAWRVLEDNAADGAPPNRIAGVLFVPSAASLPIAELAVLLHARDVLCPIVAVQLLPACDVDDNEDGLPLHAHADTVHSLAWSAHRNACATLALATASSAEPPSEHTLEEEEAEEKEEGEKEQQQPKKDLQNGSHPSPGADVVVAAATPTPHTPPLGVVASPASGNAIVVDDEEAMAPEDLPTAAAAAAVAASAAVDVPHHKDVSNVPALVPNPYGVCLVRNETATPQRVHGCYQWFIDSEGWHIAAAWMTSDGTLAAARVYGPATPSGEGGLVALLRQLRVDTCRLAAAVSKSEVASSSPPPPTEPETAAEEAAPLSAVVPSLPPPCILRLESVDAPPHGESFDAAAWRALAQDEGDDVLAGTADFPSTDLSLDAWVVDNGNSACVARADTVTVDVQLWTRGERMLGNSPPAPTTPAFEGDEGEDDGNHAACPPSPASHLAAELYALLQLDAHAAPFSKACRTMSQRVSCWRVLPYHVASCRAAASLVTLATTTSPSL</sequence>
<evidence type="ECO:0000256" key="1">
    <source>
        <dbReference type="SAM" id="MobiDB-lite"/>
    </source>
</evidence>
<feature type="compositionally biased region" description="Basic residues" evidence="1">
    <location>
        <begin position="164"/>
        <end position="173"/>
    </location>
</feature>
<feature type="compositionally biased region" description="Acidic residues" evidence="1">
    <location>
        <begin position="480"/>
        <end position="489"/>
    </location>
</feature>
<feature type="region of interest" description="Disordered" evidence="1">
    <location>
        <begin position="137"/>
        <end position="185"/>
    </location>
</feature>
<reference evidence="2" key="1">
    <citation type="submission" date="2020-10" db="EMBL/GenBank/DDBJ databases">
        <title>Unveiling of a novel bifunctional photoreceptor, Dualchrome1, isolated from a cosmopolitan green alga.</title>
        <authorList>
            <person name="Suzuki S."/>
            <person name="Kawachi M."/>
        </authorList>
    </citation>
    <scope>NUCLEOTIDE SEQUENCE</scope>
    <source>
        <strain evidence="2">NIES 2893</strain>
    </source>
</reference>
<dbReference type="EMBL" id="BNJQ01000009">
    <property type="protein sequence ID" value="GHP05195.1"/>
    <property type="molecule type" value="Genomic_DNA"/>
</dbReference>
<comment type="caution">
    <text evidence="2">The sequence shown here is derived from an EMBL/GenBank/DDBJ whole genome shotgun (WGS) entry which is preliminary data.</text>
</comment>
<feature type="region of interest" description="Disordered" evidence="1">
    <location>
        <begin position="468"/>
        <end position="531"/>
    </location>
</feature>
<feature type="compositionally biased region" description="Gly residues" evidence="1">
    <location>
        <begin position="14"/>
        <end position="24"/>
    </location>
</feature>
<feature type="region of interest" description="Disordered" evidence="1">
    <location>
        <begin position="217"/>
        <end position="256"/>
    </location>
</feature>
<evidence type="ECO:0000313" key="3">
    <source>
        <dbReference type="Proteomes" id="UP000660262"/>
    </source>
</evidence>
<name>A0A830HDT9_9CHLO</name>
<evidence type="ECO:0000313" key="2">
    <source>
        <dbReference type="EMBL" id="GHP05195.1"/>
    </source>
</evidence>